<dbReference type="GO" id="GO:0003677">
    <property type="term" value="F:DNA binding"/>
    <property type="evidence" value="ECO:0007669"/>
    <property type="project" value="InterPro"/>
</dbReference>
<dbReference type="SUPFAM" id="SSF46955">
    <property type="entry name" value="Putative DNA-binding domain"/>
    <property type="match status" value="1"/>
</dbReference>
<dbReference type="Proteomes" id="UP000005850">
    <property type="component" value="Chromosome"/>
</dbReference>
<dbReference type="EMBL" id="CP007806">
    <property type="protein sequence ID" value="AIG28406.1"/>
    <property type="molecule type" value="Genomic_DNA"/>
</dbReference>
<evidence type="ECO:0000259" key="3">
    <source>
        <dbReference type="PROSITE" id="PS50937"/>
    </source>
</evidence>
<dbReference type="InterPro" id="IPR000551">
    <property type="entry name" value="MerR-type_HTH_dom"/>
</dbReference>
<reference evidence="4 5" key="1">
    <citation type="journal article" date="2011" name="J. Bacteriol.">
        <title>Genome sequence of Brevibacillus laterosporus LMG 15441, a pathogen of invertebrates.</title>
        <authorList>
            <person name="Djukic M."/>
            <person name="Poehlein A."/>
            <person name="Thurmer A."/>
            <person name="Daniel R."/>
        </authorList>
    </citation>
    <scope>NUCLEOTIDE SEQUENCE [LARGE SCALE GENOMIC DNA]</scope>
    <source>
        <strain evidence="4 5">LMG 15441</strain>
    </source>
</reference>
<gene>
    <name evidence="4" type="ORF">BRLA_c041310</name>
</gene>
<dbReference type="HOGENOM" id="CLU_2394041_0_0_9"/>
<dbReference type="InterPro" id="IPR009061">
    <property type="entry name" value="DNA-bd_dom_put_sf"/>
</dbReference>
<evidence type="ECO:0000313" key="5">
    <source>
        <dbReference type="Proteomes" id="UP000005850"/>
    </source>
</evidence>
<dbReference type="Pfam" id="PF09278">
    <property type="entry name" value="MerR-DNA-bind"/>
    <property type="match status" value="1"/>
</dbReference>
<dbReference type="PROSITE" id="PS50937">
    <property type="entry name" value="HTH_MERR_2"/>
    <property type="match status" value="1"/>
</dbReference>
<dbReference type="GO" id="GO:0006355">
    <property type="term" value="P:regulation of DNA-templated transcription"/>
    <property type="evidence" value="ECO:0007669"/>
    <property type="project" value="InterPro"/>
</dbReference>
<feature type="domain" description="HTH merR-type" evidence="3">
    <location>
        <begin position="1"/>
        <end position="19"/>
    </location>
</feature>
<sequence>MTLKYVGFSLEEIKALQPIWPVDLEESLQMQKKLLEEKREKLDQVISTLDYASLPVKQEQSVKWDAIIDFVYEAPGLGEWSSRHVNIFERLIC</sequence>
<organism evidence="4 5">
    <name type="scientific">Brevibacillus laterosporus LMG 15441</name>
    <dbReference type="NCBI Taxonomy" id="1042163"/>
    <lineage>
        <taxon>Bacteria</taxon>
        <taxon>Bacillati</taxon>
        <taxon>Bacillota</taxon>
        <taxon>Bacilli</taxon>
        <taxon>Bacillales</taxon>
        <taxon>Paenibacillaceae</taxon>
        <taxon>Brevibacillus</taxon>
    </lineage>
</organism>
<protein>
    <recommendedName>
        <fullName evidence="3">HTH merR-type domain-containing protein</fullName>
    </recommendedName>
</protein>
<evidence type="ECO:0000256" key="2">
    <source>
        <dbReference type="ARBA" id="ARBA00023163"/>
    </source>
</evidence>
<evidence type="ECO:0000313" key="4">
    <source>
        <dbReference type="EMBL" id="AIG28406.1"/>
    </source>
</evidence>
<dbReference type="KEGG" id="blr:BRLA_c041310"/>
<dbReference type="AlphaFoldDB" id="A0A075RAI7"/>
<dbReference type="Gene3D" id="1.10.1660.10">
    <property type="match status" value="1"/>
</dbReference>
<evidence type="ECO:0000256" key="1">
    <source>
        <dbReference type="ARBA" id="ARBA00023015"/>
    </source>
</evidence>
<accession>A0A075RAI7</accession>
<keyword evidence="1" id="KW-0805">Transcription regulation</keyword>
<dbReference type="STRING" id="1042163.BRLA_c041310"/>
<keyword evidence="5" id="KW-1185">Reference proteome</keyword>
<keyword evidence="2" id="KW-0804">Transcription</keyword>
<name>A0A075RAI7_BRELA</name>
<dbReference type="InterPro" id="IPR015358">
    <property type="entry name" value="Tscrpt_reg_MerR_DNA-bd"/>
</dbReference>
<proteinExistence type="predicted"/>